<protein>
    <submittedName>
        <fullName evidence="2">Uncharacterized protein</fullName>
    </submittedName>
</protein>
<name>A0A8J6P681_9GAMM</name>
<organism evidence="2 3">
    <name type="scientific">Candidatus Thiopontia autotrophica</name>
    <dbReference type="NCBI Taxonomy" id="2841688"/>
    <lineage>
        <taxon>Bacteria</taxon>
        <taxon>Pseudomonadati</taxon>
        <taxon>Pseudomonadota</taxon>
        <taxon>Gammaproteobacteria</taxon>
        <taxon>Candidatus Thiopontia</taxon>
    </lineage>
</organism>
<dbReference type="AlphaFoldDB" id="A0A8J6P681"/>
<keyword evidence="1" id="KW-1133">Transmembrane helix</keyword>
<reference evidence="2 3" key="1">
    <citation type="submission" date="2020-08" db="EMBL/GenBank/DDBJ databases">
        <title>Bridging the membrane lipid divide: bacteria of the FCB group superphylum have the potential to synthesize archaeal ether lipids.</title>
        <authorList>
            <person name="Villanueva L."/>
            <person name="Von Meijenfeldt F.A.B."/>
            <person name="Westbye A.B."/>
            <person name="Yadav S."/>
            <person name="Hopmans E.C."/>
            <person name="Dutilh B.E."/>
            <person name="Sinninghe Damste J.S."/>
        </authorList>
    </citation>
    <scope>NUCLEOTIDE SEQUENCE [LARGE SCALE GENOMIC DNA]</scope>
    <source>
        <strain evidence="2">NIOZ-UU100</strain>
    </source>
</reference>
<sequence>MNSSPIKETINRATSWLKILTDFGVMLIITFIIIDILFPGTTGIIGNLTEIVQTATGSTADTTTAAKSGSEVITNGNSDRGLVGLVALLLFLFLLRRDK</sequence>
<gene>
    <name evidence="2" type="ORF">H8D24_01285</name>
</gene>
<accession>A0A8J6P681</accession>
<evidence type="ECO:0000256" key="1">
    <source>
        <dbReference type="SAM" id="Phobius"/>
    </source>
</evidence>
<keyword evidence="1" id="KW-0812">Transmembrane</keyword>
<feature type="transmembrane region" description="Helical" evidence="1">
    <location>
        <begin position="78"/>
        <end position="95"/>
    </location>
</feature>
<comment type="caution">
    <text evidence="2">The sequence shown here is derived from an EMBL/GenBank/DDBJ whole genome shotgun (WGS) entry which is preliminary data.</text>
</comment>
<evidence type="ECO:0000313" key="3">
    <source>
        <dbReference type="Proteomes" id="UP000654401"/>
    </source>
</evidence>
<feature type="transmembrane region" description="Helical" evidence="1">
    <location>
        <begin position="20"/>
        <end position="38"/>
    </location>
</feature>
<keyword evidence="1" id="KW-0472">Membrane</keyword>
<proteinExistence type="predicted"/>
<evidence type="ECO:0000313" key="2">
    <source>
        <dbReference type="EMBL" id="MBC8519028.1"/>
    </source>
</evidence>
<dbReference type="Proteomes" id="UP000654401">
    <property type="component" value="Unassembled WGS sequence"/>
</dbReference>
<dbReference type="EMBL" id="JACNFK010000015">
    <property type="protein sequence ID" value="MBC8519028.1"/>
    <property type="molecule type" value="Genomic_DNA"/>
</dbReference>